<keyword evidence="2" id="KW-1185">Reference proteome</keyword>
<dbReference type="Proteomes" id="UP001151002">
    <property type="component" value="Unassembled WGS sequence"/>
</dbReference>
<evidence type="ECO:0000313" key="2">
    <source>
        <dbReference type="Proteomes" id="UP001151002"/>
    </source>
</evidence>
<name>A0ABT4AQ78_9ACTN</name>
<organism evidence="1 2">
    <name type="scientific">Paractinoplanes pyxinae</name>
    <dbReference type="NCBI Taxonomy" id="2997416"/>
    <lineage>
        <taxon>Bacteria</taxon>
        <taxon>Bacillati</taxon>
        <taxon>Actinomycetota</taxon>
        <taxon>Actinomycetes</taxon>
        <taxon>Micromonosporales</taxon>
        <taxon>Micromonosporaceae</taxon>
        <taxon>Paractinoplanes</taxon>
    </lineage>
</organism>
<protein>
    <submittedName>
        <fullName evidence="1">Uncharacterized protein</fullName>
    </submittedName>
</protein>
<proteinExistence type="predicted"/>
<comment type="caution">
    <text evidence="1">The sequence shown here is derived from an EMBL/GenBank/DDBJ whole genome shotgun (WGS) entry which is preliminary data.</text>
</comment>
<reference evidence="1" key="1">
    <citation type="submission" date="2022-11" db="EMBL/GenBank/DDBJ databases">
        <authorList>
            <person name="Somphong A."/>
            <person name="Phongsopitanun W."/>
        </authorList>
    </citation>
    <scope>NUCLEOTIDE SEQUENCE</scope>
    <source>
        <strain evidence="1">Pm04-4</strain>
    </source>
</reference>
<evidence type="ECO:0000313" key="1">
    <source>
        <dbReference type="EMBL" id="MCY1136398.1"/>
    </source>
</evidence>
<gene>
    <name evidence="1" type="ORF">OWR29_00195</name>
</gene>
<accession>A0ABT4AQ78</accession>
<dbReference type="RefSeq" id="WP_267560120.1">
    <property type="nucleotide sequence ID" value="NZ_JAPNTZ010000001.1"/>
</dbReference>
<dbReference type="EMBL" id="JAPNTZ010000001">
    <property type="protein sequence ID" value="MCY1136398.1"/>
    <property type="molecule type" value="Genomic_DNA"/>
</dbReference>
<sequence length="203" mass="21622">MTLLAEVAASRPLMCLIDDVQWLDRCSASRSAPLLVTELPADNWLHHGALGATAAGAMWDVETWHAVSSRQAALARELGALGVLPTPLSGSAMVAIWRGDFEAAALPADPEATELLVPTWMLPERVEAAVRCGERGVALAALAEFESTANPGPHGWGRVLAAHSWALLSDGGVADGLYREAIDQLTRAGVRAEQARAHLMYRK</sequence>